<evidence type="ECO:0000313" key="8">
    <source>
        <dbReference type="EMBL" id="BAV34658.1"/>
    </source>
</evidence>
<dbReference type="Pfam" id="PF22660">
    <property type="entry name" value="RS_preATP-grasp-like"/>
    <property type="match status" value="1"/>
</dbReference>
<keyword evidence="3 5" id="KW-0658">Purine biosynthesis</keyword>
<comment type="subunit">
    <text evidence="5 6">Homodimer.</text>
</comment>
<keyword evidence="2 5" id="KW-0547">Nucleotide-binding</keyword>
<keyword evidence="1 5" id="KW-0436">Ligase</keyword>
<dbReference type="EMBL" id="AP014879">
    <property type="protein sequence ID" value="BAV34658.1"/>
    <property type="molecule type" value="Genomic_DNA"/>
</dbReference>
<dbReference type="InterPro" id="IPR054350">
    <property type="entry name" value="PurT/PurK_preATP-grasp"/>
</dbReference>
<feature type="binding site" evidence="5">
    <location>
        <position position="145"/>
    </location>
    <ligand>
        <name>ATP</name>
        <dbReference type="ChEBI" id="CHEBI:30616"/>
    </ligand>
</feature>
<evidence type="ECO:0000313" key="9">
    <source>
        <dbReference type="Proteomes" id="UP000243180"/>
    </source>
</evidence>
<dbReference type="Pfam" id="PF17769">
    <property type="entry name" value="PurK_C"/>
    <property type="match status" value="1"/>
</dbReference>
<evidence type="ECO:0000256" key="2">
    <source>
        <dbReference type="ARBA" id="ARBA00022741"/>
    </source>
</evidence>
<dbReference type="GO" id="GO:0006189">
    <property type="term" value="P:'de novo' IMP biosynthetic process"/>
    <property type="evidence" value="ECO:0007669"/>
    <property type="project" value="UniProtKB-UniRule"/>
</dbReference>
<dbReference type="KEGG" id="slim:SCL_2381"/>
<dbReference type="InterPro" id="IPR005875">
    <property type="entry name" value="PurK"/>
</dbReference>
<evidence type="ECO:0000256" key="6">
    <source>
        <dbReference type="RuleBase" id="RU361200"/>
    </source>
</evidence>
<dbReference type="GO" id="GO:0034028">
    <property type="term" value="F:5-(carboxyamino)imidazole ribonucleotide synthase activity"/>
    <property type="evidence" value="ECO:0007669"/>
    <property type="project" value="UniProtKB-UniRule"/>
</dbReference>
<dbReference type="SUPFAM" id="SSF56059">
    <property type="entry name" value="Glutathione synthetase ATP-binding domain-like"/>
    <property type="match status" value="1"/>
</dbReference>
<dbReference type="NCBIfam" id="NF004677">
    <property type="entry name" value="PRK06019.1-3"/>
    <property type="match status" value="1"/>
</dbReference>
<dbReference type="FunCoup" id="A0A1B4XIN4">
    <property type="interactions" value="390"/>
</dbReference>
<comment type="caution">
    <text evidence="5">Lacks conserved residue(s) required for the propagation of feature annotation.</text>
</comment>
<dbReference type="HAMAP" id="MF_01928">
    <property type="entry name" value="PurK"/>
    <property type="match status" value="1"/>
</dbReference>
<dbReference type="Gene3D" id="3.30.470.20">
    <property type="entry name" value="ATP-grasp fold, B domain"/>
    <property type="match status" value="1"/>
</dbReference>
<protein>
    <recommendedName>
        <fullName evidence="5 6">N5-carboxyaminoimidazole ribonucleotide synthase</fullName>
        <shortName evidence="5 6">N5-CAIR synthase</shortName>
        <ecNumber evidence="5 6">6.3.4.18</ecNumber>
    </recommendedName>
    <alternativeName>
        <fullName evidence="5 6">5-(carboxyamino)imidazole ribonucleotide synthetase</fullName>
    </alternativeName>
</protein>
<organism evidence="8 9">
    <name type="scientific">Sulfuricaulis limicola</name>
    <dbReference type="NCBI Taxonomy" id="1620215"/>
    <lineage>
        <taxon>Bacteria</taxon>
        <taxon>Pseudomonadati</taxon>
        <taxon>Pseudomonadota</taxon>
        <taxon>Gammaproteobacteria</taxon>
        <taxon>Acidiferrobacterales</taxon>
        <taxon>Acidiferrobacteraceae</taxon>
        <taxon>Sulfuricaulis</taxon>
    </lineage>
</organism>
<accession>A0A1B4XIN4</accession>
<dbReference type="NCBIfam" id="TIGR01161">
    <property type="entry name" value="purK"/>
    <property type="match status" value="1"/>
</dbReference>
<dbReference type="InterPro" id="IPR016185">
    <property type="entry name" value="PreATP-grasp_dom_sf"/>
</dbReference>
<keyword evidence="4 5" id="KW-0067">ATP-binding</keyword>
<feature type="binding site" evidence="5">
    <location>
        <begin position="264"/>
        <end position="265"/>
    </location>
    <ligand>
        <name>ATP</name>
        <dbReference type="ChEBI" id="CHEBI:30616"/>
    </ligand>
</feature>
<dbReference type="GO" id="GO:0004638">
    <property type="term" value="F:phosphoribosylaminoimidazole carboxylase activity"/>
    <property type="evidence" value="ECO:0007669"/>
    <property type="project" value="InterPro"/>
</dbReference>
<feature type="domain" description="ATP-grasp" evidence="7">
    <location>
        <begin position="109"/>
        <end position="294"/>
    </location>
</feature>
<dbReference type="AlphaFoldDB" id="A0A1B4XIN4"/>
<gene>
    <name evidence="5 6" type="primary">purK</name>
    <name evidence="8" type="ORF">SCL_2381</name>
</gene>
<dbReference type="InterPro" id="IPR011761">
    <property type="entry name" value="ATP-grasp"/>
</dbReference>
<dbReference type="PANTHER" id="PTHR11609:SF5">
    <property type="entry name" value="PHOSPHORIBOSYLAMINOIMIDAZOLE CARBOXYLASE"/>
    <property type="match status" value="1"/>
</dbReference>
<dbReference type="Proteomes" id="UP000243180">
    <property type="component" value="Chromosome"/>
</dbReference>
<dbReference type="Gene3D" id="3.40.50.20">
    <property type="match status" value="1"/>
</dbReference>
<evidence type="ECO:0000259" key="7">
    <source>
        <dbReference type="PROSITE" id="PS50975"/>
    </source>
</evidence>
<dbReference type="FunFam" id="3.30.1490.20:FF:000015">
    <property type="entry name" value="N5-carboxyaminoimidazole ribonucleotide synthase"/>
    <property type="match status" value="1"/>
</dbReference>
<dbReference type="NCBIfam" id="NF004679">
    <property type="entry name" value="PRK06019.1-5"/>
    <property type="match status" value="1"/>
</dbReference>
<comment type="similarity">
    <text evidence="5 6">Belongs to the PurK/PurT family.</text>
</comment>
<name>A0A1B4XIN4_9GAMM</name>
<dbReference type="InParanoid" id="A0A1B4XIN4"/>
<evidence type="ECO:0000256" key="5">
    <source>
        <dbReference type="HAMAP-Rule" id="MF_01928"/>
    </source>
</evidence>
<keyword evidence="9" id="KW-1185">Reference proteome</keyword>
<dbReference type="UniPathway" id="UPA00074">
    <property type="reaction ID" value="UER00942"/>
</dbReference>
<dbReference type="Pfam" id="PF02222">
    <property type="entry name" value="ATP-grasp"/>
    <property type="match status" value="1"/>
</dbReference>
<comment type="pathway">
    <text evidence="5 6">Purine metabolism; IMP biosynthesis via de novo pathway; 5-amino-1-(5-phospho-D-ribosyl)imidazole-4-carboxylate from 5-amino-1-(5-phospho-D-ribosyl)imidazole (N5-CAIR route): step 1/2.</text>
</comment>
<dbReference type="InterPro" id="IPR003135">
    <property type="entry name" value="ATP-grasp_carboxylate-amine"/>
</dbReference>
<reference evidence="8 9" key="1">
    <citation type="submission" date="2015-05" db="EMBL/GenBank/DDBJ databases">
        <title>Complete genome sequence of a sulfur-oxidizing gammaproteobacterium strain HA5.</title>
        <authorList>
            <person name="Miura A."/>
            <person name="Kojima H."/>
            <person name="Fukui M."/>
        </authorList>
    </citation>
    <scope>NUCLEOTIDE SEQUENCE [LARGE SCALE GENOMIC DNA]</scope>
    <source>
        <strain evidence="8 9">HA5</strain>
    </source>
</reference>
<feature type="binding site" evidence="5">
    <location>
        <position position="105"/>
    </location>
    <ligand>
        <name>ATP</name>
        <dbReference type="ChEBI" id="CHEBI:30616"/>
    </ligand>
</feature>
<evidence type="ECO:0000256" key="1">
    <source>
        <dbReference type="ARBA" id="ARBA00022598"/>
    </source>
</evidence>
<comment type="function">
    <text evidence="6">Catalyzes the ATP-dependent conversion of 5-aminoimidazole ribonucleotide (AIR) and HCO(3)- to N5-carboxyaminoimidazole ribonucleotide (N5-CAIR).</text>
</comment>
<comment type="function">
    <text evidence="5">Catalyzes the ATP-dependent conversion of 5-aminoimidazole ribonucleotide (AIR) and HCO(3)(-) to N5-carboxyaminoimidazole ribonucleotide (N5-CAIR).</text>
</comment>
<evidence type="ECO:0000256" key="3">
    <source>
        <dbReference type="ARBA" id="ARBA00022755"/>
    </source>
</evidence>
<dbReference type="NCBIfam" id="NF004676">
    <property type="entry name" value="PRK06019.1-2"/>
    <property type="match status" value="1"/>
</dbReference>
<dbReference type="InterPro" id="IPR040686">
    <property type="entry name" value="PurK_C"/>
</dbReference>
<feature type="binding site" evidence="5">
    <location>
        <position position="211"/>
    </location>
    <ligand>
        <name>ATP</name>
        <dbReference type="ChEBI" id="CHEBI:30616"/>
    </ligand>
</feature>
<dbReference type="PANTHER" id="PTHR11609">
    <property type="entry name" value="PURINE BIOSYNTHESIS PROTEIN 6/7, PUR6/7"/>
    <property type="match status" value="1"/>
</dbReference>
<comment type="catalytic activity">
    <reaction evidence="5 6">
        <text>5-amino-1-(5-phospho-beta-D-ribosyl)imidazole + hydrogencarbonate + ATP = 5-carboxyamino-1-(5-phospho-D-ribosyl)imidazole + ADP + phosphate + 2 H(+)</text>
        <dbReference type="Rhea" id="RHEA:19317"/>
        <dbReference type="ChEBI" id="CHEBI:15378"/>
        <dbReference type="ChEBI" id="CHEBI:17544"/>
        <dbReference type="ChEBI" id="CHEBI:30616"/>
        <dbReference type="ChEBI" id="CHEBI:43474"/>
        <dbReference type="ChEBI" id="CHEBI:58730"/>
        <dbReference type="ChEBI" id="CHEBI:137981"/>
        <dbReference type="ChEBI" id="CHEBI:456216"/>
        <dbReference type="EC" id="6.3.4.18"/>
    </reaction>
</comment>
<dbReference type="Gene3D" id="3.30.1490.20">
    <property type="entry name" value="ATP-grasp fold, A domain"/>
    <property type="match status" value="1"/>
</dbReference>
<dbReference type="GO" id="GO:0005829">
    <property type="term" value="C:cytosol"/>
    <property type="evidence" value="ECO:0007669"/>
    <property type="project" value="TreeGrafter"/>
</dbReference>
<dbReference type="PROSITE" id="PS50975">
    <property type="entry name" value="ATP_GRASP"/>
    <property type="match status" value="1"/>
</dbReference>
<dbReference type="GO" id="GO:0005524">
    <property type="term" value="F:ATP binding"/>
    <property type="evidence" value="ECO:0007669"/>
    <property type="project" value="UniProtKB-UniRule"/>
</dbReference>
<feature type="binding site" evidence="5">
    <location>
        <begin position="150"/>
        <end position="156"/>
    </location>
    <ligand>
        <name>ATP</name>
        <dbReference type="ChEBI" id="CHEBI:30616"/>
    </ligand>
</feature>
<dbReference type="InterPro" id="IPR013815">
    <property type="entry name" value="ATP_grasp_subdomain_1"/>
</dbReference>
<feature type="binding site" evidence="5">
    <location>
        <position position="188"/>
    </location>
    <ligand>
        <name>ATP</name>
        <dbReference type="ChEBI" id="CHEBI:30616"/>
    </ligand>
</feature>
<dbReference type="NCBIfam" id="NF004675">
    <property type="entry name" value="PRK06019.1-1"/>
    <property type="match status" value="1"/>
</dbReference>
<proteinExistence type="inferred from homology"/>
<dbReference type="InterPro" id="IPR011054">
    <property type="entry name" value="Rudment_hybrid_motif"/>
</dbReference>
<dbReference type="SUPFAM" id="SSF52440">
    <property type="entry name" value="PreATP-grasp domain"/>
    <property type="match status" value="1"/>
</dbReference>
<dbReference type="FunFam" id="3.30.470.20:FF:000029">
    <property type="entry name" value="N5-carboxyaminoimidazole ribonucleotide synthase"/>
    <property type="match status" value="1"/>
</dbReference>
<evidence type="ECO:0000256" key="4">
    <source>
        <dbReference type="ARBA" id="ARBA00022840"/>
    </source>
</evidence>
<dbReference type="SUPFAM" id="SSF51246">
    <property type="entry name" value="Rudiment single hybrid motif"/>
    <property type="match status" value="1"/>
</dbReference>
<dbReference type="GO" id="GO:0046872">
    <property type="term" value="F:metal ion binding"/>
    <property type="evidence" value="ECO:0007669"/>
    <property type="project" value="InterPro"/>
</dbReference>
<dbReference type="EC" id="6.3.4.18" evidence="5 6"/>
<sequence length="381" mass="41221">MITLPGATLGMLGGGQLGRMFTVAARTMGYNVIVLDPDAASPAGALATEHLRAGYQDAKALDHLARACAAVTTEFENVPAETLAALAQHCVVRPGSRAVATAQNRITEKIFLRDNGFATAPFAVVRTEADLDAAWRAIGAPAILKVARFGYDGKGQAVVRNLREAQAAWESMRREPCVLERRMTLDTEVSVVLARGVDHAMVVYPVSENTHANGILDITVVPARISAARARQAQTVARRLAARLQYVGVLAVEFFISRGKLLVNEIAPRPHNSGHYTIDACVTNQFEQQVRALCGLPLGDTRLLSPVAMVNLLGDLWSPQAPRWERLLASPRAKLHLYGKLEARPGRKMGHFSCLATTVGKARSEALALRRALASRTKKQK</sequence>